<evidence type="ECO:0000313" key="2">
    <source>
        <dbReference type="Proteomes" id="UP001527057"/>
    </source>
</evidence>
<organism evidence="1 2">
    <name type="scientific">Bacillus xiamenensis</name>
    <dbReference type="NCBI Taxonomy" id="1178537"/>
    <lineage>
        <taxon>Bacteria</taxon>
        <taxon>Bacillati</taxon>
        <taxon>Bacillota</taxon>
        <taxon>Bacilli</taxon>
        <taxon>Bacillales</taxon>
        <taxon>Bacillaceae</taxon>
        <taxon>Bacillus</taxon>
    </lineage>
</organism>
<keyword evidence="2" id="KW-1185">Reference proteome</keyword>
<comment type="caution">
    <text evidence="1">The sequence shown here is derived from an EMBL/GenBank/DDBJ whole genome shotgun (WGS) entry which is preliminary data.</text>
</comment>
<reference evidence="1 2" key="1">
    <citation type="submission" date="2022-05" db="EMBL/GenBank/DDBJ databases">
        <title>Genome Sequencing of Bee-Associated Microbes.</title>
        <authorList>
            <person name="Dunlap C."/>
        </authorList>
    </citation>
    <scope>NUCLEOTIDE SEQUENCE [LARGE SCALE GENOMIC DNA]</scope>
    <source>
        <strain evidence="1 2">CBP-1093</strain>
    </source>
</reference>
<dbReference type="EMBL" id="JAMDMH010000003">
    <property type="protein sequence ID" value="MCY9574283.1"/>
    <property type="molecule type" value="Genomic_DNA"/>
</dbReference>
<dbReference type="Proteomes" id="UP001527057">
    <property type="component" value="Unassembled WGS sequence"/>
</dbReference>
<sequence>MLDIARNLEKAYAQITIDAKVGRQMNEAVSIAPQYASFNQSDAAVIIELGTNGYFTEGTLTSFNTSRKHIFFL</sequence>
<proteinExistence type="predicted"/>
<evidence type="ECO:0000313" key="1">
    <source>
        <dbReference type="EMBL" id="MCY9574283.1"/>
    </source>
</evidence>
<gene>
    <name evidence="1" type="ORF">M5W27_00355</name>
</gene>
<protein>
    <submittedName>
        <fullName evidence="1">Uncharacterized protein</fullName>
    </submittedName>
</protein>
<name>A0ABT4F0U7_9BACI</name>
<dbReference type="RefSeq" id="WP_242059680.1">
    <property type="nucleotide sequence ID" value="NZ_CP017786.1"/>
</dbReference>
<accession>A0ABT4F0U7</accession>